<comment type="caution">
    <text evidence="1">The sequence shown here is derived from an EMBL/GenBank/DDBJ whole genome shotgun (WGS) entry which is preliminary data.</text>
</comment>
<organism evidence="1 2">
    <name type="scientific">Ambrosiozyma monospora</name>
    <name type="common">Yeast</name>
    <name type="synonym">Endomycopsis monosporus</name>
    <dbReference type="NCBI Taxonomy" id="43982"/>
    <lineage>
        <taxon>Eukaryota</taxon>
        <taxon>Fungi</taxon>
        <taxon>Dikarya</taxon>
        <taxon>Ascomycota</taxon>
        <taxon>Saccharomycotina</taxon>
        <taxon>Pichiomycetes</taxon>
        <taxon>Pichiales</taxon>
        <taxon>Pichiaceae</taxon>
        <taxon>Ambrosiozyma</taxon>
    </lineage>
</organism>
<reference evidence="1" key="1">
    <citation type="submission" date="2023-04" db="EMBL/GenBank/DDBJ databases">
        <title>Ambrosiozyma monospora NBRC 10751.</title>
        <authorList>
            <person name="Ichikawa N."/>
            <person name="Sato H."/>
            <person name="Tonouchi N."/>
        </authorList>
    </citation>
    <scope>NUCLEOTIDE SEQUENCE</scope>
    <source>
        <strain evidence="1">NBRC 10751</strain>
    </source>
</reference>
<dbReference type="Proteomes" id="UP001165064">
    <property type="component" value="Unassembled WGS sequence"/>
</dbReference>
<evidence type="ECO:0000313" key="1">
    <source>
        <dbReference type="EMBL" id="GMF00436.1"/>
    </source>
</evidence>
<protein>
    <submittedName>
        <fullName evidence="1">Unnamed protein product</fullName>
    </submittedName>
</protein>
<keyword evidence="2" id="KW-1185">Reference proteome</keyword>
<proteinExistence type="predicted"/>
<accession>A0ACB5U2R6</accession>
<name>A0ACB5U2R6_AMBMO</name>
<sequence length="175" mass="19518">MTQQLDIKQAYIEAGQEHIFKYWSELSTEEQDSFLKQLSKLSNPSKYLSDVKQAIQFSASNANASARNLSPLPSTCYSSNLDEDKDTLTKWSNYGYELLKQNKVGVVLMAGGQGTRLGSSDPKGCYDVGLFSHKSLFQIQVERIVKLQQLTETKFGLDKGSVVIPLCLACCFNGW</sequence>
<evidence type="ECO:0000313" key="2">
    <source>
        <dbReference type="Proteomes" id="UP001165064"/>
    </source>
</evidence>
<dbReference type="EMBL" id="BSXS01011406">
    <property type="protein sequence ID" value="GMF00436.1"/>
    <property type="molecule type" value="Genomic_DNA"/>
</dbReference>
<gene>
    <name evidence="1" type="ORF">Amon02_001100400</name>
</gene>